<evidence type="ECO:0000256" key="1">
    <source>
        <dbReference type="SAM" id="SignalP"/>
    </source>
</evidence>
<dbReference type="GeneID" id="15807596"/>
<dbReference type="eggNOG" id="ENOG502QXSK">
    <property type="taxonomic scope" value="Eukaryota"/>
</dbReference>
<comment type="caution">
    <text evidence="2">The sequence shown here is derived from an EMBL/GenBank/DDBJ whole genome shotgun (WGS) entry which is preliminary data.</text>
</comment>
<evidence type="ECO:0000313" key="3">
    <source>
        <dbReference type="Proteomes" id="UP000031512"/>
    </source>
</evidence>
<proteinExistence type="predicted"/>
<dbReference type="Proteomes" id="UP000031512">
    <property type="component" value="Unassembled WGS sequence"/>
</dbReference>
<organism evidence="2 3">
    <name type="scientific">Theileria equi strain WA</name>
    <dbReference type="NCBI Taxonomy" id="1537102"/>
    <lineage>
        <taxon>Eukaryota</taxon>
        <taxon>Sar</taxon>
        <taxon>Alveolata</taxon>
        <taxon>Apicomplexa</taxon>
        <taxon>Aconoidasida</taxon>
        <taxon>Piroplasmida</taxon>
        <taxon>Theileriidae</taxon>
        <taxon>Theileria</taxon>
    </lineage>
</organism>
<gene>
    <name evidence="2" type="ORF">BEWA_041860</name>
</gene>
<dbReference type="AlphaFoldDB" id="L1LG64"/>
<evidence type="ECO:0000313" key="2">
    <source>
        <dbReference type="EMBL" id="EKX74148.1"/>
    </source>
</evidence>
<keyword evidence="1" id="KW-0732">Signal</keyword>
<reference evidence="2 3" key="1">
    <citation type="journal article" date="2012" name="BMC Genomics">
        <title>Comparative genomic analysis and phylogenetic position of Theileria equi.</title>
        <authorList>
            <person name="Kappmeyer L.S."/>
            <person name="Thiagarajan M."/>
            <person name="Herndon D.R."/>
            <person name="Ramsay J.D."/>
            <person name="Caler E."/>
            <person name="Djikeng A."/>
            <person name="Gillespie J.J."/>
            <person name="Lau A.O."/>
            <person name="Roalson E.H."/>
            <person name="Silva J.C."/>
            <person name="Silva M.G."/>
            <person name="Suarez C.E."/>
            <person name="Ueti M.W."/>
            <person name="Nene V.M."/>
            <person name="Mealey R.H."/>
            <person name="Knowles D.P."/>
            <person name="Brayton K.A."/>
        </authorList>
    </citation>
    <scope>NUCLEOTIDE SEQUENCE [LARGE SCALE GENOMIC DNA]</scope>
    <source>
        <strain evidence="2 3">WA</strain>
    </source>
</reference>
<dbReference type="RefSeq" id="XP_004833600.1">
    <property type="nucleotide sequence ID" value="XM_004833543.1"/>
</dbReference>
<feature type="signal peptide" evidence="1">
    <location>
        <begin position="1"/>
        <end position="18"/>
    </location>
</feature>
<dbReference type="EMBL" id="ACOU01000002">
    <property type="protein sequence ID" value="EKX74148.1"/>
    <property type="molecule type" value="Genomic_DNA"/>
</dbReference>
<sequence>MQTSILFTIFLSVKFAFTADEEPANGNLRVGKGETKVKVPLVINISEDLPEQSVVYQSRSFPNHYYYGIKPEYDAEYRIGAIKDGQEVIIEDDERSVGRTFMVDTTERANKGLGIFKYVDVSTVYKTESGDLEHDIREFLKMSQHLPYREIDRHPVEVDVSRQDGTLIVKRLVKDDGEILYFISRDLDNAAVIGRVKYGRYIVDDRTDGLVYRFVVLTENAGDRPITITSYTKDGKRIKSKYVFVDDDQGFKLESEDIADDIGHVE</sequence>
<feature type="chain" id="PRO_5003953279" evidence="1">
    <location>
        <begin position="19"/>
        <end position="266"/>
    </location>
</feature>
<name>L1LG64_THEEQ</name>
<dbReference type="KEGG" id="beq:BEWA_041860"/>
<keyword evidence="3" id="KW-1185">Reference proteome</keyword>
<accession>L1LG64</accession>
<dbReference type="VEuPathDB" id="PiroplasmaDB:BEWA_041860"/>
<protein>
    <submittedName>
        <fullName evidence="2">Signal peptide containing protein</fullName>
    </submittedName>
</protein>